<evidence type="ECO:0000256" key="5">
    <source>
        <dbReference type="ARBA" id="ARBA00022692"/>
    </source>
</evidence>
<evidence type="ECO:0000313" key="11">
    <source>
        <dbReference type="EMBL" id="AVY94944.1"/>
    </source>
</evidence>
<evidence type="ECO:0000256" key="6">
    <source>
        <dbReference type="ARBA" id="ARBA00022989"/>
    </source>
</evidence>
<dbReference type="InterPro" id="IPR003838">
    <property type="entry name" value="ABC3_permease_C"/>
</dbReference>
<dbReference type="PANTHER" id="PTHR30489:SF0">
    <property type="entry name" value="LIPOPROTEIN-RELEASING SYSTEM TRANSMEMBRANE PROTEIN LOLE"/>
    <property type="match status" value="1"/>
</dbReference>
<evidence type="ECO:0000256" key="8">
    <source>
        <dbReference type="SAM" id="Phobius"/>
    </source>
</evidence>
<feature type="transmembrane region" description="Helical" evidence="8">
    <location>
        <begin position="314"/>
        <end position="340"/>
    </location>
</feature>
<dbReference type="RefSeq" id="WP_028498905.1">
    <property type="nucleotide sequence ID" value="NZ_CP028519.1"/>
</dbReference>
<organism evidence="11 12">
    <name type="scientific">Microvirgula aerodenitrificans</name>
    <dbReference type="NCBI Taxonomy" id="57480"/>
    <lineage>
        <taxon>Bacteria</taxon>
        <taxon>Pseudomonadati</taxon>
        <taxon>Pseudomonadota</taxon>
        <taxon>Betaproteobacteria</taxon>
        <taxon>Neisseriales</taxon>
        <taxon>Aquaspirillaceae</taxon>
        <taxon>Microvirgula</taxon>
    </lineage>
</organism>
<dbReference type="GO" id="GO:0042953">
    <property type="term" value="P:lipoprotein transport"/>
    <property type="evidence" value="ECO:0007669"/>
    <property type="project" value="InterPro"/>
</dbReference>
<name>A0A2S0PC30_9NEIS</name>
<dbReference type="STRING" id="1122240.GCA_000620105_01582"/>
<reference evidence="11 12" key="1">
    <citation type="submission" date="2018-04" db="EMBL/GenBank/DDBJ databases">
        <title>Denitrifier Microvirgula.</title>
        <authorList>
            <person name="Anderson E."/>
            <person name="Jang J."/>
            <person name="Ishii S."/>
        </authorList>
    </citation>
    <scope>NUCLEOTIDE SEQUENCE [LARGE SCALE GENOMIC DNA]</scope>
    <source>
        <strain evidence="11 12">BE2.4</strain>
    </source>
</reference>
<evidence type="ECO:0000259" key="9">
    <source>
        <dbReference type="Pfam" id="PF02687"/>
    </source>
</evidence>
<keyword evidence="12" id="KW-1185">Reference proteome</keyword>
<protein>
    <submittedName>
        <fullName evidence="11">Lipoprotein-releasing system transmembrane subunit LolC</fullName>
    </submittedName>
</protein>
<keyword evidence="11" id="KW-0449">Lipoprotein</keyword>
<dbReference type="InterPro" id="IPR025857">
    <property type="entry name" value="MacB_PCD"/>
</dbReference>
<keyword evidence="6 8" id="KW-1133">Transmembrane helix</keyword>
<dbReference type="InterPro" id="IPR051447">
    <property type="entry name" value="Lipoprotein-release_system"/>
</dbReference>
<dbReference type="Proteomes" id="UP000244173">
    <property type="component" value="Chromosome"/>
</dbReference>
<feature type="domain" description="MacB-like periplasmic core" evidence="10">
    <location>
        <begin position="25"/>
        <end position="239"/>
    </location>
</feature>
<accession>A0A2S0PC30</accession>
<keyword evidence="7 8" id="KW-0472">Membrane</keyword>
<dbReference type="PANTHER" id="PTHR30489">
    <property type="entry name" value="LIPOPROTEIN-RELEASING SYSTEM TRANSMEMBRANE PROTEIN LOLE"/>
    <property type="match status" value="1"/>
</dbReference>
<feature type="transmembrane region" description="Helical" evidence="8">
    <location>
        <begin position="379"/>
        <end position="396"/>
    </location>
</feature>
<keyword evidence="5 8" id="KW-0812">Transmembrane</keyword>
<evidence type="ECO:0000256" key="3">
    <source>
        <dbReference type="ARBA" id="ARBA00022448"/>
    </source>
</evidence>
<feature type="transmembrane region" description="Helical" evidence="8">
    <location>
        <begin position="20"/>
        <end position="46"/>
    </location>
</feature>
<evidence type="ECO:0000256" key="2">
    <source>
        <dbReference type="ARBA" id="ARBA00005236"/>
    </source>
</evidence>
<evidence type="ECO:0000256" key="4">
    <source>
        <dbReference type="ARBA" id="ARBA00022475"/>
    </source>
</evidence>
<dbReference type="GO" id="GO:0044874">
    <property type="term" value="P:lipoprotein localization to outer membrane"/>
    <property type="evidence" value="ECO:0007669"/>
    <property type="project" value="TreeGrafter"/>
</dbReference>
<evidence type="ECO:0000259" key="10">
    <source>
        <dbReference type="Pfam" id="PF12704"/>
    </source>
</evidence>
<feature type="transmembrane region" description="Helical" evidence="8">
    <location>
        <begin position="272"/>
        <end position="294"/>
    </location>
</feature>
<comment type="similarity">
    <text evidence="2">Belongs to the ABC-4 integral membrane protein family. LolC/E subfamily.</text>
</comment>
<keyword evidence="4" id="KW-1003">Cell membrane</keyword>
<dbReference type="OrthoDB" id="9808461at2"/>
<dbReference type="AlphaFoldDB" id="A0A2S0PC30"/>
<evidence type="ECO:0000256" key="1">
    <source>
        <dbReference type="ARBA" id="ARBA00004651"/>
    </source>
</evidence>
<sequence length="413" mass="44089">MSFETLIALRYVRAKRQESFISFISLVSVIGIALGVAALIIVLSVMNGFQKEIRTKMLGVASHLEASGVNGQLADWGLVQKALAGDPRVVATAPFVNAQGLLSSAGSVRGALIRGIDPAQEPGVVDVGEHMVVGKLTDLKPGGFGIVMGVEMARALGVGVGDKVNLITPEGQFTPAGMLPRLKTFTVAGLFKVGMFEYDSGFAMIDLSDAQRLFRLGGNVSGVRVKLTELMQAPQVKHDLYARVPDNVVLTDWTDMNASYFRAVQIEKRMMTIILTLIVAVAAFNLVSTLVMVVTDKRADIAILRTLGASPGSIMRIFMLQGALSGVIGTVSGVAGGVLIALNLDRIVPVIEAVLGTKLLSSDVYMIDHLPSDVQFADVSTIAIIALLLAFFATLYPSWRAARMQPAEALRYE</sequence>
<dbReference type="NCBIfam" id="TIGR02212">
    <property type="entry name" value="lolCE"/>
    <property type="match status" value="1"/>
</dbReference>
<dbReference type="EMBL" id="CP028519">
    <property type="protein sequence ID" value="AVY94944.1"/>
    <property type="molecule type" value="Genomic_DNA"/>
</dbReference>
<evidence type="ECO:0000313" key="12">
    <source>
        <dbReference type="Proteomes" id="UP000244173"/>
    </source>
</evidence>
<proteinExistence type="inferred from homology"/>
<gene>
    <name evidence="11" type="ORF">DAI18_13515</name>
</gene>
<comment type="subcellular location">
    <subcellularLocation>
        <location evidence="1">Cell membrane</location>
        <topology evidence="1">Multi-pass membrane protein</topology>
    </subcellularLocation>
</comment>
<evidence type="ECO:0000256" key="7">
    <source>
        <dbReference type="ARBA" id="ARBA00023136"/>
    </source>
</evidence>
<keyword evidence="3" id="KW-0813">Transport</keyword>
<dbReference type="GO" id="GO:0098797">
    <property type="term" value="C:plasma membrane protein complex"/>
    <property type="evidence" value="ECO:0007669"/>
    <property type="project" value="TreeGrafter"/>
</dbReference>
<dbReference type="Pfam" id="PF12704">
    <property type="entry name" value="MacB_PCD"/>
    <property type="match status" value="1"/>
</dbReference>
<dbReference type="InterPro" id="IPR011925">
    <property type="entry name" value="LolCE_TM"/>
</dbReference>
<dbReference type="KEGG" id="maer:DAI18_13515"/>
<dbReference type="Pfam" id="PF02687">
    <property type="entry name" value="FtsX"/>
    <property type="match status" value="1"/>
</dbReference>
<feature type="domain" description="ABC3 transporter permease C-terminal" evidence="9">
    <location>
        <begin position="273"/>
        <end position="406"/>
    </location>
</feature>